<keyword evidence="2" id="KW-1133">Transmembrane helix</keyword>
<proteinExistence type="predicted"/>
<evidence type="ECO:0000313" key="4">
    <source>
        <dbReference type="EMBL" id="HJG89283.1"/>
    </source>
</evidence>
<evidence type="ECO:0000256" key="3">
    <source>
        <dbReference type="SAM" id="SignalP"/>
    </source>
</evidence>
<feature type="region of interest" description="Disordered" evidence="1">
    <location>
        <begin position="125"/>
        <end position="146"/>
    </location>
</feature>
<dbReference type="PANTHER" id="PTHR40940">
    <property type="entry name" value="PROTEIN BATD-RELATED"/>
    <property type="match status" value="1"/>
</dbReference>
<evidence type="ECO:0000313" key="5">
    <source>
        <dbReference type="Proteomes" id="UP000757103"/>
    </source>
</evidence>
<dbReference type="Proteomes" id="UP000757103">
    <property type="component" value="Unassembled WGS sequence"/>
</dbReference>
<keyword evidence="3" id="KW-0732">Signal</keyword>
<accession>A0A921MR41</accession>
<feature type="chain" id="PRO_5037094175" evidence="3">
    <location>
        <begin position="20"/>
        <end position="600"/>
    </location>
</feature>
<dbReference type="PANTHER" id="PTHR40940:SF2">
    <property type="entry name" value="BATD"/>
    <property type="match status" value="1"/>
</dbReference>
<sequence>MKRYLILFCALVSVATLWADNVRFSVDGPRQVIQGQQFQLEYTLYNASGKNLKLPDFTGCKVLYQGTSSGTSVSVVNGKVDRQTTETHVITLRADKEGSYTFAPATISVDGRTFSTNTWKLTVLPPDKAGASSGGSSSRQSGRQGSDDTALFIRTVLSKTKVYEQEAILATIKLYTRASGVQAESYSFPSFEGFVVQDIDLPQNTSFELENYNGVNYKMAILKQCLLFPQRTGKITINPGKYEFQVETYQLVNGPFGPMRVPQGVSRAVSSNATSVEVMPLPGGKPASFMGGVGNFSLSSSISSTHVKANEAITLKLVIKGSGNLKYLKNPELKLPNDFDTYDPKVDVSVKASAGGVSGTRTVEYTTIPRFAGTFKIPAVEFSYFDIKSKQYKTLRTEEYEITVDKGAPGSGGKTVSNFSNKEDLKLLNQDIHYIKLNKMNLVQSPTMYIDGWAYWLWYIIPALAFIAFVIINRKQAKANANVVLMRNRKANKVASKRLKEAGKYLKNHDKEHFYDEVLKAVWGYLSDKLGLPNSELTKDNVAAELEKYGAGAELIAEFNEILSRCEFAQYAPSQSDEAMDELYTQTVEAIGKMENTVKK</sequence>
<reference evidence="4" key="2">
    <citation type="submission" date="2021-09" db="EMBL/GenBank/DDBJ databases">
        <authorList>
            <person name="Gilroy R."/>
        </authorList>
    </citation>
    <scope>NUCLEOTIDE SEQUENCE</scope>
    <source>
        <strain evidence="4">CHK121-7720</strain>
    </source>
</reference>
<gene>
    <name evidence="4" type="ORF">K8U91_07425</name>
</gene>
<comment type="caution">
    <text evidence="4">The sequence shown here is derived from an EMBL/GenBank/DDBJ whole genome shotgun (WGS) entry which is preliminary data.</text>
</comment>
<reference evidence="4" key="1">
    <citation type="journal article" date="2021" name="PeerJ">
        <title>Extensive microbial diversity within the chicken gut microbiome revealed by metagenomics and culture.</title>
        <authorList>
            <person name="Gilroy R."/>
            <person name="Ravi A."/>
            <person name="Getino M."/>
            <person name="Pursley I."/>
            <person name="Horton D.L."/>
            <person name="Alikhan N.F."/>
            <person name="Baker D."/>
            <person name="Gharbi K."/>
            <person name="Hall N."/>
            <person name="Watson M."/>
            <person name="Adriaenssens E.M."/>
            <person name="Foster-Nyarko E."/>
            <person name="Jarju S."/>
            <person name="Secka A."/>
            <person name="Antonio M."/>
            <person name="Oren A."/>
            <person name="Chaudhuri R.R."/>
            <person name="La Ragione R."/>
            <person name="Hildebrand F."/>
            <person name="Pallen M.J."/>
        </authorList>
    </citation>
    <scope>NUCLEOTIDE SEQUENCE</scope>
    <source>
        <strain evidence="4">CHK121-7720</strain>
    </source>
</reference>
<feature type="compositionally biased region" description="Low complexity" evidence="1">
    <location>
        <begin position="129"/>
        <end position="144"/>
    </location>
</feature>
<keyword evidence="2" id="KW-0472">Membrane</keyword>
<evidence type="ECO:0000256" key="2">
    <source>
        <dbReference type="SAM" id="Phobius"/>
    </source>
</evidence>
<protein>
    <submittedName>
        <fullName evidence="4">BatD family protein</fullName>
    </submittedName>
</protein>
<dbReference type="InterPro" id="IPR025738">
    <property type="entry name" value="BatD"/>
</dbReference>
<feature type="transmembrane region" description="Helical" evidence="2">
    <location>
        <begin position="453"/>
        <end position="472"/>
    </location>
</feature>
<organism evidence="4 5">
    <name type="scientific">Barnesiella viscericola</name>
    <dbReference type="NCBI Taxonomy" id="397865"/>
    <lineage>
        <taxon>Bacteria</taxon>
        <taxon>Pseudomonadati</taxon>
        <taxon>Bacteroidota</taxon>
        <taxon>Bacteroidia</taxon>
        <taxon>Bacteroidales</taxon>
        <taxon>Barnesiellaceae</taxon>
        <taxon>Barnesiella</taxon>
    </lineage>
</organism>
<dbReference type="EMBL" id="DYUD01000023">
    <property type="protein sequence ID" value="HJG89283.1"/>
    <property type="molecule type" value="Genomic_DNA"/>
</dbReference>
<dbReference type="RefSeq" id="WP_273306328.1">
    <property type="nucleotide sequence ID" value="NZ_DYUD01000023.1"/>
</dbReference>
<evidence type="ECO:0000256" key="1">
    <source>
        <dbReference type="SAM" id="MobiDB-lite"/>
    </source>
</evidence>
<keyword evidence="2" id="KW-0812">Transmembrane</keyword>
<dbReference type="AlphaFoldDB" id="A0A921MR41"/>
<dbReference type="Pfam" id="PF13584">
    <property type="entry name" value="BatD"/>
    <property type="match status" value="2"/>
</dbReference>
<feature type="signal peptide" evidence="3">
    <location>
        <begin position="1"/>
        <end position="19"/>
    </location>
</feature>
<name>A0A921MR41_9BACT</name>